<proteinExistence type="predicted"/>
<dbReference type="EMBL" id="VDMD01000004">
    <property type="protein sequence ID" value="TRM65755.1"/>
    <property type="molecule type" value="Genomic_DNA"/>
</dbReference>
<evidence type="ECO:0008006" key="3">
    <source>
        <dbReference type="Google" id="ProtNLM"/>
    </source>
</evidence>
<keyword evidence="2" id="KW-1185">Reference proteome</keyword>
<dbReference type="Proteomes" id="UP000320762">
    <property type="component" value="Unassembled WGS sequence"/>
</dbReference>
<evidence type="ECO:0000313" key="2">
    <source>
        <dbReference type="Proteomes" id="UP000320762"/>
    </source>
</evidence>
<evidence type="ECO:0000313" key="1">
    <source>
        <dbReference type="EMBL" id="TRM65755.1"/>
    </source>
</evidence>
<comment type="caution">
    <text evidence="1">The sequence shown here is derived from an EMBL/GenBank/DDBJ whole genome shotgun (WGS) entry which is preliminary data.</text>
</comment>
<dbReference type="OrthoDB" id="3266451at2759"/>
<accession>A0A550CLS0</accession>
<organism evidence="1 2">
    <name type="scientific">Schizophyllum amplum</name>
    <dbReference type="NCBI Taxonomy" id="97359"/>
    <lineage>
        <taxon>Eukaryota</taxon>
        <taxon>Fungi</taxon>
        <taxon>Dikarya</taxon>
        <taxon>Basidiomycota</taxon>
        <taxon>Agaricomycotina</taxon>
        <taxon>Agaricomycetes</taxon>
        <taxon>Agaricomycetidae</taxon>
        <taxon>Agaricales</taxon>
        <taxon>Schizophyllaceae</taxon>
        <taxon>Schizophyllum</taxon>
    </lineage>
</organism>
<gene>
    <name evidence="1" type="ORF">BD626DRAFT_485742</name>
</gene>
<protein>
    <recommendedName>
        <fullName evidence="3">F-box domain-containing protein</fullName>
    </recommendedName>
</protein>
<name>A0A550CLS0_9AGAR</name>
<dbReference type="AlphaFoldDB" id="A0A550CLS0"/>
<sequence length="257" mass="29246">MTEDHQNLSVTLCRECSRSYKVPQQALPAPSARDDLRRRRLPSETEAQAIQLAILDTYQHLASIEEEVMKILAQAEAMEELKKILQRSIETRQALVAPVRRLPVELLSEVFDLVCDDDGEYMCDKLPMPLVLSSVSKVWRGACHIGLSARTLIAYMLRRRHDQLVEDMGESTRPLHITGLIVWFPSIPAWHIRREYLEACRHPSTATPFVRHRKRDSRSYCDIRPTLSWRSMAGLVSDGHGVLQLVVLTANSGGRVL</sequence>
<reference evidence="1 2" key="1">
    <citation type="journal article" date="2019" name="New Phytol.">
        <title>Comparative genomics reveals unique wood-decay strategies and fruiting body development in the Schizophyllaceae.</title>
        <authorList>
            <person name="Almasi E."/>
            <person name="Sahu N."/>
            <person name="Krizsan K."/>
            <person name="Balint B."/>
            <person name="Kovacs G.M."/>
            <person name="Kiss B."/>
            <person name="Cseklye J."/>
            <person name="Drula E."/>
            <person name="Henrissat B."/>
            <person name="Nagy I."/>
            <person name="Chovatia M."/>
            <person name="Adam C."/>
            <person name="LaButti K."/>
            <person name="Lipzen A."/>
            <person name="Riley R."/>
            <person name="Grigoriev I.V."/>
            <person name="Nagy L.G."/>
        </authorList>
    </citation>
    <scope>NUCLEOTIDE SEQUENCE [LARGE SCALE GENOMIC DNA]</scope>
    <source>
        <strain evidence="1 2">NL-1724</strain>
    </source>
</reference>